<dbReference type="InterPro" id="IPR027417">
    <property type="entry name" value="P-loop_NTPase"/>
</dbReference>
<keyword evidence="1" id="KW-0233">DNA recombination</keyword>
<dbReference type="SUPFAM" id="SSF52540">
    <property type="entry name" value="P-loop containing nucleoside triphosphate hydrolases"/>
    <property type="match status" value="1"/>
</dbReference>
<dbReference type="InterPro" id="IPR010285">
    <property type="entry name" value="DNA_helicase_pif1-like_DEAD"/>
</dbReference>
<feature type="compositionally biased region" description="Low complexity" evidence="2">
    <location>
        <begin position="450"/>
        <end position="465"/>
    </location>
</feature>
<keyword evidence="1" id="KW-0227">DNA damage</keyword>
<feature type="domain" description="DNA helicase Pif1-like DEAD-box helicase" evidence="3">
    <location>
        <begin position="43"/>
        <end position="201"/>
    </location>
</feature>
<dbReference type="PANTHER" id="PTHR47642">
    <property type="entry name" value="ATP-DEPENDENT DNA HELICASE"/>
    <property type="match status" value="1"/>
</dbReference>
<evidence type="ECO:0000259" key="3">
    <source>
        <dbReference type="Pfam" id="PF05970"/>
    </source>
</evidence>
<dbReference type="EC" id="5.6.2.3" evidence="1"/>
<comment type="similarity">
    <text evidence="1">Belongs to the helicase family.</text>
</comment>
<evidence type="ECO:0000256" key="2">
    <source>
        <dbReference type="SAM" id="MobiDB-lite"/>
    </source>
</evidence>
<dbReference type="Proteomes" id="UP000028582">
    <property type="component" value="Unassembled WGS sequence"/>
</dbReference>
<dbReference type="Gene3D" id="3.40.50.300">
    <property type="entry name" value="P-loop containing nucleotide triphosphate hydrolases"/>
    <property type="match status" value="1"/>
</dbReference>
<dbReference type="GO" id="GO:0006281">
    <property type="term" value="P:DNA repair"/>
    <property type="evidence" value="ECO:0007669"/>
    <property type="project" value="UniProtKB-KW"/>
</dbReference>
<comment type="cofactor">
    <cofactor evidence="1">
        <name>Mg(2+)</name>
        <dbReference type="ChEBI" id="CHEBI:18420"/>
    </cofactor>
</comment>
<dbReference type="GO" id="GO:0000723">
    <property type="term" value="P:telomere maintenance"/>
    <property type="evidence" value="ECO:0007669"/>
    <property type="project" value="InterPro"/>
</dbReference>
<evidence type="ECO:0000313" key="5">
    <source>
        <dbReference type="Proteomes" id="UP000028582"/>
    </source>
</evidence>
<keyword evidence="1" id="KW-0547">Nucleotide-binding</keyword>
<proteinExistence type="inferred from homology"/>
<dbReference type="PANTHER" id="PTHR47642:SF5">
    <property type="entry name" value="ATP-DEPENDENT DNA HELICASE"/>
    <property type="match status" value="1"/>
</dbReference>
<protein>
    <recommendedName>
        <fullName evidence="1">ATP-dependent DNA helicase</fullName>
        <ecNumber evidence="1">5.6.2.3</ecNumber>
    </recommendedName>
</protein>
<accession>A0A080Z0F2</accession>
<comment type="catalytic activity">
    <reaction evidence="1">
        <text>ATP + H2O = ADP + phosphate + H(+)</text>
        <dbReference type="Rhea" id="RHEA:13065"/>
        <dbReference type="ChEBI" id="CHEBI:15377"/>
        <dbReference type="ChEBI" id="CHEBI:15378"/>
        <dbReference type="ChEBI" id="CHEBI:30616"/>
        <dbReference type="ChEBI" id="CHEBI:43474"/>
        <dbReference type="ChEBI" id="CHEBI:456216"/>
        <dbReference type="EC" id="5.6.2.3"/>
    </reaction>
</comment>
<dbReference type="Pfam" id="PF05970">
    <property type="entry name" value="PIF1"/>
    <property type="match status" value="1"/>
</dbReference>
<dbReference type="EMBL" id="ANJA01004002">
    <property type="protein sequence ID" value="ETO60113.1"/>
    <property type="molecule type" value="Genomic_DNA"/>
</dbReference>
<keyword evidence="1" id="KW-0234">DNA repair</keyword>
<gene>
    <name evidence="4" type="ORF">F444_21652</name>
</gene>
<organism evidence="4 5">
    <name type="scientific">Phytophthora nicotianae P1976</name>
    <dbReference type="NCBI Taxonomy" id="1317066"/>
    <lineage>
        <taxon>Eukaryota</taxon>
        <taxon>Sar</taxon>
        <taxon>Stramenopiles</taxon>
        <taxon>Oomycota</taxon>
        <taxon>Peronosporomycetes</taxon>
        <taxon>Peronosporales</taxon>
        <taxon>Peronosporaceae</taxon>
        <taxon>Phytophthora</taxon>
    </lineage>
</organism>
<dbReference type="GO" id="GO:0005524">
    <property type="term" value="F:ATP binding"/>
    <property type="evidence" value="ECO:0007669"/>
    <property type="project" value="UniProtKB-KW"/>
</dbReference>
<keyword evidence="1" id="KW-0347">Helicase</keyword>
<dbReference type="AlphaFoldDB" id="A0A080Z0F2"/>
<keyword evidence="1" id="KW-0067">ATP-binding</keyword>
<sequence>MYKTAARHLLFAYLSDVEDILAQPLRRKPLQNPYEIRQQFIGYLGGEAETGKSAVIHSMLTFADKWGRAGSVERIAFTGVAAMNIRAKTMHSARLLKISGNGQRSGPNKQMKTDFAQVVLTIVDEISMTDQALLSSTDLASRDMTTSPRQFMGGKHTLLCGDWSQLPAVCGSPYGQQIQPRLYNAVNFVVFLTENMCAAQDAAYANILSELRWGRVSSDALARLNSRVVELPSTSERTSTFFRPLVVATNKIRCAINKLMTFSVCTEMSLPLYEIRAEPNEKSRQIFQHIINANDDLTQRIPLRLYSFIGMPIIVTRKPPQLADLKATAYGTLGTIIGYYPPANEAESVQVESEDIVVTRLLKTPQLIFVRLHDCDRVLVPGFGAGVIEIPKISATLSTSVVCPGCEGSGGGSSNTSEIVLATNTVSNAIVLLDSDSDIKPDSDADADSDVSTNSSQRQSSQTHQPPRHTQIVSSVAHRRKVVRWMNEHEVIHGEKGMFSKAVDQFPALFNSATRAANLAKAVD</sequence>
<name>A0A080Z0F2_PHYNI</name>
<dbReference type="InterPro" id="IPR051055">
    <property type="entry name" value="PIF1_helicase"/>
</dbReference>
<evidence type="ECO:0000256" key="1">
    <source>
        <dbReference type="RuleBase" id="RU363044"/>
    </source>
</evidence>
<dbReference type="GO" id="GO:0043139">
    <property type="term" value="F:5'-3' DNA helicase activity"/>
    <property type="evidence" value="ECO:0007669"/>
    <property type="project" value="UniProtKB-EC"/>
</dbReference>
<keyword evidence="1" id="KW-0378">Hydrolase</keyword>
<reference evidence="4 5" key="1">
    <citation type="submission" date="2013-11" db="EMBL/GenBank/DDBJ databases">
        <title>The Genome Sequence of Phytophthora parasitica P1976.</title>
        <authorList>
            <consortium name="The Broad Institute Genomics Platform"/>
            <person name="Russ C."/>
            <person name="Tyler B."/>
            <person name="Panabieres F."/>
            <person name="Shan W."/>
            <person name="Tripathy S."/>
            <person name="Grunwald N."/>
            <person name="Machado M."/>
            <person name="Johnson C.S."/>
            <person name="Walker B."/>
            <person name="Young S."/>
            <person name="Zeng Q."/>
            <person name="Gargeya S."/>
            <person name="Fitzgerald M."/>
            <person name="Haas B."/>
            <person name="Abouelleil A."/>
            <person name="Allen A.W."/>
            <person name="Alvarado L."/>
            <person name="Arachchi H.M."/>
            <person name="Berlin A.M."/>
            <person name="Chapman S.B."/>
            <person name="Gainer-Dewar J."/>
            <person name="Goldberg J."/>
            <person name="Griggs A."/>
            <person name="Gujja S."/>
            <person name="Hansen M."/>
            <person name="Howarth C."/>
            <person name="Imamovic A."/>
            <person name="Ireland A."/>
            <person name="Larimer J."/>
            <person name="McCowan C."/>
            <person name="Murphy C."/>
            <person name="Pearson M."/>
            <person name="Poon T.W."/>
            <person name="Priest M."/>
            <person name="Roberts A."/>
            <person name="Saif S."/>
            <person name="Shea T."/>
            <person name="Sisk P."/>
            <person name="Sykes S."/>
            <person name="Wortman J."/>
            <person name="Nusbaum C."/>
            <person name="Birren B."/>
        </authorList>
    </citation>
    <scope>NUCLEOTIDE SEQUENCE [LARGE SCALE GENOMIC DNA]</scope>
    <source>
        <strain evidence="4 5">P1976</strain>
    </source>
</reference>
<dbReference type="GO" id="GO:0016887">
    <property type="term" value="F:ATP hydrolysis activity"/>
    <property type="evidence" value="ECO:0007669"/>
    <property type="project" value="RHEA"/>
</dbReference>
<comment type="caution">
    <text evidence="4">The sequence shown here is derived from an EMBL/GenBank/DDBJ whole genome shotgun (WGS) entry which is preliminary data.</text>
</comment>
<dbReference type="GO" id="GO:0006310">
    <property type="term" value="P:DNA recombination"/>
    <property type="evidence" value="ECO:0007669"/>
    <property type="project" value="UniProtKB-KW"/>
</dbReference>
<feature type="region of interest" description="Disordered" evidence="2">
    <location>
        <begin position="441"/>
        <end position="475"/>
    </location>
</feature>
<evidence type="ECO:0000313" key="4">
    <source>
        <dbReference type="EMBL" id="ETO60113.1"/>
    </source>
</evidence>